<keyword evidence="5" id="KW-0030">Aminoacyl-tRNA synthetase</keyword>
<dbReference type="PANTHER" id="PTHR43326:SF1">
    <property type="entry name" value="METHIONINE--TRNA LIGASE, MITOCHONDRIAL"/>
    <property type="match status" value="1"/>
</dbReference>
<dbReference type="EC" id="6.1.1.10" evidence="7"/>
<evidence type="ECO:0000256" key="2">
    <source>
        <dbReference type="ARBA" id="ARBA00022741"/>
    </source>
</evidence>
<dbReference type="GO" id="GO:0005524">
    <property type="term" value="F:ATP binding"/>
    <property type="evidence" value="ECO:0007669"/>
    <property type="project" value="UniProtKB-KW"/>
</dbReference>
<dbReference type="PANTHER" id="PTHR43326">
    <property type="entry name" value="METHIONYL-TRNA SYNTHETASE"/>
    <property type="match status" value="1"/>
</dbReference>
<dbReference type="Gene3D" id="3.40.50.620">
    <property type="entry name" value="HUPs"/>
    <property type="match status" value="1"/>
</dbReference>
<reference evidence="7 8" key="1">
    <citation type="submission" date="2018-09" db="EMBL/GenBank/DDBJ databases">
        <title>Mesorhizobium carmichaelinearum sp. nov. isolated from Carmichaelinea spp. root nodules in New Zealand.</title>
        <authorList>
            <person name="De Meyer S.E."/>
        </authorList>
    </citation>
    <scope>NUCLEOTIDE SEQUENCE [LARGE SCALE GENOMIC DNA]</scope>
    <source>
        <strain evidence="7 8">ICMP19557</strain>
    </source>
</reference>
<evidence type="ECO:0000256" key="5">
    <source>
        <dbReference type="ARBA" id="ARBA00023146"/>
    </source>
</evidence>
<sequence>INNFIKPGLEDLAVSRTSFDWGVRVPSNPKHVVYVWIDALVNYISSLGYLSDDEELFNKYWPADIHLMAKEIVRFHSIIWPILLMALDLPLPKKVFAHGWILMKDGKMSKSKGNVVDPNVLIDRYGLDATRYY</sequence>
<evidence type="ECO:0000256" key="1">
    <source>
        <dbReference type="ARBA" id="ARBA00022598"/>
    </source>
</evidence>
<dbReference type="InterPro" id="IPR033911">
    <property type="entry name" value="MetRS_core"/>
</dbReference>
<dbReference type="OrthoDB" id="9810191at2"/>
<organism evidence="7 8">
    <name type="scientific">Mesorhizobium waimense</name>
    <dbReference type="NCBI Taxonomy" id="1300307"/>
    <lineage>
        <taxon>Bacteria</taxon>
        <taxon>Pseudomonadati</taxon>
        <taxon>Pseudomonadota</taxon>
        <taxon>Alphaproteobacteria</taxon>
        <taxon>Hyphomicrobiales</taxon>
        <taxon>Phyllobacteriaceae</taxon>
        <taxon>Mesorhizobium</taxon>
    </lineage>
</organism>
<accession>A0A3A5JKB8</accession>
<dbReference type="Proteomes" id="UP000272706">
    <property type="component" value="Unassembled WGS sequence"/>
</dbReference>
<feature type="non-terminal residue" evidence="7">
    <location>
        <position position="1"/>
    </location>
</feature>
<gene>
    <name evidence="7" type="ORF">D3227_40805</name>
</gene>
<keyword evidence="2" id="KW-0547">Nucleotide-binding</keyword>
<evidence type="ECO:0000256" key="3">
    <source>
        <dbReference type="ARBA" id="ARBA00022840"/>
    </source>
</evidence>
<evidence type="ECO:0000259" key="6">
    <source>
        <dbReference type="Pfam" id="PF09334"/>
    </source>
</evidence>
<keyword evidence="8" id="KW-1185">Reference proteome</keyword>
<feature type="domain" description="Methionyl/Leucyl tRNA synthetase" evidence="6">
    <location>
        <begin position="2"/>
        <end position="133"/>
    </location>
</feature>
<dbReference type="InterPro" id="IPR014729">
    <property type="entry name" value="Rossmann-like_a/b/a_fold"/>
</dbReference>
<dbReference type="PRINTS" id="PR01041">
    <property type="entry name" value="TRNASYNTHMET"/>
</dbReference>
<feature type="non-terminal residue" evidence="7">
    <location>
        <position position="133"/>
    </location>
</feature>
<evidence type="ECO:0000256" key="4">
    <source>
        <dbReference type="ARBA" id="ARBA00022917"/>
    </source>
</evidence>
<dbReference type="InterPro" id="IPR023457">
    <property type="entry name" value="Met-tRNA_synth_2"/>
</dbReference>
<protein>
    <submittedName>
        <fullName evidence="7">Methionine--tRNA ligase</fullName>
        <ecNumber evidence="7">6.1.1.10</ecNumber>
    </submittedName>
</protein>
<name>A0A3A5JKB8_9HYPH</name>
<proteinExistence type="predicted"/>
<dbReference type="GO" id="GO:0004825">
    <property type="term" value="F:methionine-tRNA ligase activity"/>
    <property type="evidence" value="ECO:0007669"/>
    <property type="project" value="UniProtKB-EC"/>
</dbReference>
<dbReference type="SUPFAM" id="SSF52374">
    <property type="entry name" value="Nucleotidylyl transferase"/>
    <property type="match status" value="1"/>
</dbReference>
<dbReference type="InterPro" id="IPR015413">
    <property type="entry name" value="Methionyl/Leucyl_tRNA_Synth"/>
</dbReference>
<dbReference type="GO" id="GO:0006431">
    <property type="term" value="P:methionyl-tRNA aminoacylation"/>
    <property type="evidence" value="ECO:0007669"/>
    <property type="project" value="InterPro"/>
</dbReference>
<comment type="caution">
    <text evidence="7">The sequence shown here is derived from an EMBL/GenBank/DDBJ whole genome shotgun (WGS) entry which is preliminary data.</text>
</comment>
<evidence type="ECO:0000313" key="8">
    <source>
        <dbReference type="Proteomes" id="UP000272706"/>
    </source>
</evidence>
<dbReference type="AlphaFoldDB" id="A0A3A5JKB8"/>
<keyword evidence="3" id="KW-0067">ATP-binding</keyword>
<evidence type="ECO:0000313" key="7">
    <source>
        <dbReference type="EMBL" id="RJT15553.1"/>
    </source>
</evidence>
<dbReference type="Pfam" id="PF09334">
    <property type="entry name" value="tRNA-synt_1g"/>
    <property type="match status" value="1"/>
</dbReference>
<keyword evidence="1 7" id="KW-0436">Ligase</keyword>
<dbReference type="EMBL" id="QZWZ01000237">
    <property type="protein sequence ID" value="RJT15553.1"/>
    <property type="molecule type" value="Genomic_DNA"/>
</dbReference>
<keyword evidence="4" id="KW-0648">Protein biosynthesis</keyword>